<evidence type="ECO:0000313" key="2">
    <source>
        <dbReference type="EMBL" id="KAA1261344.1"/>
    </source>
</evidence>
<feature type="compositionally biased region" description="Basic residues" evidence="1">
    <location>
        <begin position="37"/>
        <end position="56"/>
    </location>
</feature>
<feature type="compositionally biased region" description="Basic and acidic residues" evidence="1">
    <location>
        <begin position="57"/>
        <end position="68"/>
    </location>
</feature>
<dbReference type="RefSeq" id="WP_068265016.1">
    <property type="nucleotide sequence ID" value="NZ_LWSK01000074.1"/>
</dbReference>
<name>A0A5B1CQ48_9BACT</name>
<protein>
    <submittedName>
        <fullName evidence="2">Uncharacterized protein</fullName>
    </submittedName>
</protein>
<comment type="caution">
    <text evidence="2">The sequence shown here is derived from an EMBL/GenBank/DDBJ whole genome shotgun (WGS) entry which is preliminary data.</text>
</comment>
<accession>A0A5B1CQ48</accession>
<dbReference type="AlphaFoldDB" id="A0A5B1CQ48"/>
<proteinExistence type="predicted"/>
<sequence length="80" mass="9568">MRAIYDCLDGLHEHADEGEDLFSRLAYALTDRYQRQGSKKARFRPKQSEKKKKKIKRPDVREMTNDEREKLHEIDYEIAA</sequence>
<organism evidence="2 3">
    <name type="scientific">Rubripirellula obstinata</name>
    <dbReference type="NCBI Taxonomy" id="406547"/>
    <lineage>
        <taxon>Bacteria</taxon>
        <taxon>Pseudomonadati</taxon>
        <taxon>Planctomycetota</taxon>
        <taxon>Planctomycetia</taxon>
        <taxon>Pirellulales</taxon>
        <taxon>Pirellulaceae</taxon>
        <taxon>Rubripirellula</taxon>
    </lineage>
</organism>
<dbReference type="EMBL" id="VRLW01000001">
    <property type="protein sequence ID" value="KAA1261344.1"/>
    <property type="molecule type" value="Genomic_DNA"/>
</dbReference>
<gene>
    <name evidence="2" type="ORF">LF1_38910</name>
</gene>
<evidence type="ECO:0000313" key="3">
    <source>
        <dbReference type="Proteomes" id="UP000322699"/>
    </source>
</evidence>
<dbReference type="Proteomes" id="UP000322699">
    <property type="component" value="Unassembled WGS sequence"/>
</dbReference>
<keyword evidence="3" id="KW-1185">Reference proteome</keyword>
<reference evidence="2 3" key="1">
    <citation type="submission" date="2019-08" db="EMBL/GenBank/DDBJ databases">
        <title>Deep-cultivation of Planctomycetes and their phenomic and genomic characterization uncovers novel biology.</title>
        <authorList>
            <person name="Wiegand S."/>
            <person name="Jogler M."/>
            <person name="Boedeker C."/>
            <person name="Pinto D."/>
            <person name="Vollmers J."/>
            <person name="Rivas-Marin E."/>
            <person name="Kohn T."/>
            <person name="Peeters S.H."/>
            <person name="Heuer A."/>
            <person name="Rast P."/>
            <person name="Oberbeckmann S."/>
            <person name="Bunk B."/>
            <person name="Jeske O."/>
            <person name="Meyerdierks A."/>
            <person name="Storesund J.E."/>
            <person name="Kallscheuer N."/>
            <person name="Luecker S."/>
            <person name="Lage O.M."/>
            <person name="Pohl T."/>
            <person name="Merkel B.J."/>
            <person name="Hornburger P."/>
            <person name="Mueller R.-W."/>
            <person name="Bruemmer F."/>
            <person name="Labrenz M."/>
            <person name="Spormann A.M."/>
            <person name="Op Den Camp H."/>
            <person name="Overmann J."/>
            <person name="Amann R."/>
            <person name="Jetten M.S.M."/>
            <person name="Mascher T."/>
            <person name="Medema M.H."/>
            <person name="Devos D.P."/>
            <person name="Kaster A.-K."/>
            <person name="Ovreas L."/>
            <person name="Rohde M."/>
            <person name="Galperin M.Y."/>
            <person name="Jogler C."/>
        </authorList>
    </citation>
    <scope>NUCLEOTIDE SEQUENCE [LARGE SCALE GENOMIC DNA]</scope>
    <source>
        <strain evidence="2 3">LF1</strain>
    </source>
</reference>
<feature type="region of interest" description="Disordered" evidence="1">
    <location>
        <begin position="36"/>
        <end position="68"/>
    </location>
</feature>
<evidence type="ECO:0000256" key="1">
    <source>
        <dbReference type="SAM" id="MobiDB-lite"/>
    </source>
</evidence>